<evidence type="ECO:0000256" key="1">
    <source>
        <dbReference type="ARBA" id="ARBA00004613"/>
    </source>
</evidence>
<dbReference type="InterPro" id="IPR004214">
    <property type="entry name" value="Conotoxin"/>
</dbReference>
<accession>A0A142C1P7</accession>
<evidence type="ECO:0000313" key="4">
    <source>
        <dbReference type="EMBL" id="AMP44748.1"/>
    </source>
</evidence>
<feature type="signal peptide" evidence="3">
    <location>
        <begin position="1"/>
        <end position="19"/>
    </location>
</feature>
<evidence type="ECO:0000256" key="2">
    <source>
        <dbReference type="ARBA" id="ARBA00022525"/>
    </source>
</evidence>
<dbReference type="GO" id="GO:0008200">
    <property type="term" value="F:ion channel inhibitor activity"/>
    <property type="evidence" value="ECO:0007669"/>
    <property type="project" value="InterPro"/>
</dbReference>
<keyword evidence="2" id="KW-0964">Secreted</keyword>
<name>A0A142C1P7_CONBE</name>
<feature type="chain" id="PRO_5007492981" evidence="3">
    <location>
        <begin position="20"/>
        <end position="76"/>
    </location>
</feature>
<reference evidence="4" key="1">
    <citation type="submission" date="2015-12" db="EMBL/GenBank/DDBJ databases">
        <title>High throughput identification of novel conotoxins from the Chinese tubular cone snail Conus betulinus by multitranscriptome sequencing.</title>
        <authorList>
            <person name="Ruan Z."/>
            <person name="Peng C."/>
            <person name="Shi Q."/>
            <person name="Yao G."/>
            <person name="Gao B.-M."/>
        </authorList>
    </citation>
    <scope>NUCLEOTIDE SEQUENCE</scope>
</reference>
<dbReference type="EMBL" id="KU564000">
    <property type="protein sequence ID" value="AMP44748.1"/>
    <property type="molecule type" value="mRNA"/>
</dbReference>
<sequence>MLCLPVFFILLLLASPAAANPLETRIQNDLIRAALEDTDMKIEKGLLSSLVGNLGNIGNMAAGVCCSITKSCCSEP</sequence>
<protein>
    <submittedName>
        <fullName evidence="4">Conotoxin</fullName>
    </submittedName>
</protein>
<comment type="subcellular location">
    <subcellularLocation>
        <location evidence="1">Secreted</location>
    </subcellularLocation>
</comment>
<evidence type="ECO:0000256" key="3">
    <source>
        <dbReference type="SAM" id="SignalP"/>
    </source>
</evidence>
<dbReference type="AlphaFoldDB" id="A0A142C1P7"/>
<organism evidence="4">
    <name type="scientific">Conus betulinus</name>
    <name type="common">Beech cone</name>
    <dbReference type="NCBI Taxonomy" id="89764"/>
    <lineage>
        <taxon>Eukaryota</taxon>
        <taxon>Metazoa</taxon>
        <taxon>Spiralia</taxon>
        <taxon>Lophotrochozoa</taxon>
        <taxon>Mollusca</taxon>
        <taxon>Gastropoda</taxon>
        <taxon>Caenogastropoda</taxon>
        <taxon>Neogastropoda</taxon>
        <taxon>Conoidea</taxon>
        <taxon>Conidae</taxon>
        <taxon>Conus</taxon>
        <taxon>Dendroconus</taxon>
    </lineage>
</organism>
<dbReference type="GO" id="GO:0005576">
    <property type="term" value="C:extracellular region"/>
    <property type="evidence" value="ECO:0007669"/>
    <property type="project" value="UniProtKB-SubCell"/>
</dbReference>
<keyword evidence="3" id="KW-0732">Signal</keyword>
<dbReference type="Pfam" id="PF02950">
    <property type="entry name" value="Conotoxin"/>
    <property type="match status" value="1"/>
</dbReference>
<proteinExistence type="evidence at transcript level"/>